<accession>A0A4Y9RU33</accession>
<comment type="caution">
    <text evidence="3">The sequence shown here is derived from an EMBL/GenBank/DDBJ whole genome shotgun (WGS) entry which is preliminary data.</text>
</comment>
<protein>
    <submittedName>
        <fullName evidence="3">Polyketide cyclase</fullName>
    </submittedName>
</protein>
<dbReference type="EMBL" id="SPVF01000264">
    <property type="protein sequence ID" value="TFW11375.1"/>
    <property type="molecule type" value="Genomic_DNA"/>
</dbReference>
<dbReference type="Proteomes" id="UP000298438">
    <property type="component" value="Unassembled WGS sequence"/>
</dbReference>
<dbReference type="InterPro" id="IPR023393">
    <property type="entry name" value="START-like_dom_sf"/>
</dbReference>
<dbReference type="CDD" id="cd08900">
    <property type="entry name" value="SRPBCC_CalC_Aha1-like_7"/>
    <property type="match status" value="1"/>
</dbReference>
<comment type="similarity">
    <text evidence="1">Belongs to the AHA1 family.</text>
</comment>
<evidence type="ECO:0000313" key="4">
    <source>
        <dbReference type="Proteomes" id="UP000298438"/>
    </source>
</evidence>
<dbReference type="Gene3D" id="3.30.530.20">
    <property type="match status" value="1"/>
</dbReference>
<dbReference type="OrthoDB" id="9805228at2"/>
<evidence type="ECO:0000259" key="2">
    <source>
        <dbReference type="Pfam" id="PF08327"/>
    </source>
</evidence>
<evidence type="ECO:0000313" key="3">
    <source>
        <dbReference type="EMBL" id="TFW11375.1"/>
    </source>
</evidence>
<dbReference type="Pfam" id="PF08327">
    <property type="entry name" value="AHSA1"/>
    <property type="match status" value="1"/>
</dbReference>
<dbReference type="SUPFAM" id="SSF55961">
    <property type="entry name" value="Bet v1-like"/>
    <property type="match status" value="1"/>
</dbReference>
<organism evidence="3 4">
    <name type="scientific">Zemynaea arenosa</name>
    <dbReference type="NCBI Taxonomy" id="2561931"/>
    <lineage>
        <taxon>Bacteria</taxon>
        <taxon>Pseudomonadati</taxon>
        <taxon>Pseudomonadota</taxon>
        <taxon>Betaproteobacteria</taxon>
        <taxon>Burkholderiales</taxon>
        <taxon>Oxalobacteraceae</taxon>
        <taxon>Telluria group</taxon>
        <taxon>Zemynaea</taxon>
    </lineage>
</organism>
<keyword evidence="4" id="KW-1185">Reference proteome</keyword>
<sequence>MSNPAVQHHTFTIERTFAKPVAKVFAAFADAQRKRRWFGESANHDVEQFEMQFQPGGREQASYRLRAGTAFPGVVIQREGVYLDIVPGQRIVAAATMAFQGKPISASLETFEFEDAAGGTRFTFTHQAAFFEGADGPQMREQGWQQLFGQLDEELARGGQG</sequence>
<feature type="domain" description="Activator of Hsp90 ATPase homologue 1/2-like C-terminal" evidence="2">
    <location>
        <begin position="20"/>
        <end position="155"/>
    </location>
</feature>
<dbReference type="RefSeq" id="WP_135209307.1">
    <property type="nucleotide sequence ID" value="NZ_SPVF01000264.1"/>
</dbReference>
<evidence type="ECO:0000256" key="1">
    <source>
        <dbReference type="ARBA" id="ARBA00006817"/>
    </source>
</evidence>
<proteinExistence type="inferred from homology"/>
<dbReference type="InterPro" id="IPR013538">
    <property type="entry name" value="ASHA1/2-like_C"/>
</dbReference>
<reference evidence="3 4" key="1">
    <citation type="submission" date="2019-03" db="EMBL/GenBank/DDBJ databases">
        <title>Draft Genome Sequence of Massilia arenosa sp. nov., a Novel Massilia Species Isolated from a Sandy-loam Maize Soil.</title>
        <authorList>
            <person name="Raths R."/>
            <person name="Peta V."/>
            <person name="Bucking H."/>
        </authorList>
    </citation>
    <scope>NUCLEOTIDE SEQUENCE [LARGE SCALE GENOMIC DNA]</scope>
    <source>
        <strain evidence="3 4">MC02</strain>
    </source>
</reference>
<gene>
    <name evidence="3" type="ORF">E4L96_21685</name>
</gene>
<dbReference type="AlphaFoldDB" id="A0A4Y9RU33"/>
<name>A0A4Y9RU33_9BURK</name>